<feature type="compositionally biased region" description="Basic residues" evidence="5">
    <location>
        <begin position="437"/>
        <end position="451"/>
    </location>
</feature>
<evidence type="ECO:0000256" key="5">
    <source>
        <dbReference type="SAM" id="MobiDB-lite"/>
    </source>
</evidence>
<feature type="region of interest" description="Disordered" evidence="5">
    <location>
        <begin position="1"/>
        <end position="548"/>
    </location>
</feature>
<feature type="compositionally biased region" description="Basic and acidic residues" evidence="5">
    <location>
        <begin position="364"/>
        <end position="399"/>
    </location>
</feature>
<dbReference type="EMBL" id="JAVYJV010000012">
    <property type="protein sequence ID" value="KAK4356985.1"/>
    <property type="molecule type" value="Genomic_DNA"/>
</dbReference>
<feature type="compositionally biased region" description="Basic and acidic residues" evidence="5">
    <location>
        <begin position="968"/>
        <end position="992"/>
    </location>
</feature>
<feature type="domain" description="RRM" evidence="6">
    <location>
        <begin position="605"/>
        <end position="688"/>
    </location>
</feature>
<feature type="compositionally biased region" description="Basic and acidic residues" evidence="5">
    <location>
        <begin position="1098"/>
        <end position="1107"/>
    </location>
</feature>
<evidence type="ECO:0000256" key="1">
    <source>
        <dbReference type="ARBA" id="ARBA00022664"/>
    </source>
</evidence>
<dbReference type="InterPro" id="IPR000504">
    <property type="entry name" value="RRM_dom"/>
</dbReference>
<dbReference type="InterPro" id="IPR035979">
    <property type="entry name" value="RBD_domain_sf"/>
</dbReference>
<feature type="compositionally biased region" description="Basic and acidic residues" evidence="5">
    <location>
        <begin position="917"/>
        <end position="933"/>
    </location>
</feature>
<accession>A0AAE1RST7</accession>
<dbReference type="PANTHER" id="PTHR23139">
    <property type="entry name" value="RNA-BINDING PROTEIN"/>
    <property type="match status" value="1"/>
</dbReference>
<dbReference type="SMART" id="SM00360">
    <property type="entry name" value="RRM"/>
    <property type="match status" value="2"/>
</dbReference>
<name>A0AAE1RST7_9SOLA</name>
<evidence type="ECO:0000256" key="2">
    <source>
        <dbReference type="ARBA" id="ARBA00022884"/>
    </source>
</evidence>
<keyword evidence="8" id="KW-1185">Reference proteome</keyword>
<evidence type="ECO:0000256" key="4">
    <source>
        <dbReference type="PROSITE-ProRule" id="PRU00176"/>
    </source>
</evidence>
<keyword evidence="3" id="KW-0508">mRNA splicing</keyword>
<gene>
    <name evidence="7" type="ORF">RND71_022595</name>
</gene>
<feature type="compositionally biased region" description="Basic and acidic residues" evidence="5">
    <location>
        <begin position="167"/>
        <end position="215"/>
    </location>
</feature>
<keyword evidence="1" id="KW-0507">mRNA processing</keyword>
<feature type="region of interest" description="Disordered" evidence="5">
    <location>
        <begin position="916"/>
        <end position="1107"/>
    </location>
</feature>
<dbReference type="InterPro" id="IPR012677">
    <property type="entry name" value="Nucleotide-bd_a/b_plait_sf"/>
</dbReference>
<feature type="compositionally biased region" description="Polar residues" evidence="5">
    <location>
        <begin position="79"/>
        <end position="88"/>
    </location>
</feature>
<dbReference type="Gene3D" id="3.30.70.330">
    <property type="match status" value="4"/>
</dbReference>
<dbReference type="GO" id="GO:0006397">
    <property type="term" value="P:mRNA processing"/>
    <property type="evidence" value="ECO:0007669"/>
    <property type="project" value="UniProtKB-KW"/>
</dbReference>
<feature type="domain" description="RRM" evidence="6">
    <location>
        <begin position="738"/>
        <end position="814"/>
    </location>
</feature>
<feature type="compositionally biased region" description="Low complexity" evidence="5">
    <location>
        <begin position="1017"/>
        <end position="1026"/>
    </location>
</feature>
<protein>
    <recommendedName>
        <fullName evidence="6">RRM domain-containing protein</fullName>
    </recommendedName>
</protein>
<feature type="compositionally biased region" description="Basic and acidic residues" evidence="5">
    <location>
        <begin position="275"/>
        <end position="291"/>
    </location>
</feature>
<feature type="compositionally biased region" description="Basic residues" evidence="5">
    <location>
        <begin position="1"/>
        <end position="15"/>
    </location>
</feature>
<evidence type="ECO:0000313" key="7">
    <source>
        <dbReference type="EMBL" id="KAK4356985.1"/>
    </source>
</evidence>
<reference evidence="7" key="1">
    <citation type="submission" date="2023-12" db="EMBL/GenBank/DDBJ databases">
        <title>Genome assembly of Anisodus tanguticus.</title>
        <authorList>
            <person name="Wang Y.-J."/>
        </authorList>
    </citation>
    <scope>NUCLEOTIDE SEQUENCE</scope>
    <source>
        <strain evidence="7">KB-2021</strain>
        <tissue evidence="7">Leaf</tissue>
    </source>
</reference>
<feature type="compositionally biased region" description="Basic and acidic residues" evidence="5">
    <location>
        <begin position="452"/>
        <end position="481"/>
    </location>
</feature>
<feature type="compositionally biased region" description="Basic and acidic residues" evidence="5">
    <location>
        <begin position="320"/>
        <end position="342"/>
    </location>
</feature>
<evidence type="ECO:0000259" key="6">
    <source>
        <dbReference type="PROSITE" id="PS50102"/>
    </source>
</evidence>
<proteinExistence type="predicted"/>
<feature type="compositionally biased region" description="Basic and acidic residues" evidence="5">
    <location>
        <begin position="1072"/>
        <end position="1083"/>
    </location>
</feature>
<feature type="compositionally biased region" description="Basic and acidic residues" evidence="5">
    <location>
        <begin position="144"/>
        <end position="157"/>
    </location>
</feature>
<dbReference type="Pfam" id="PF00076">
    <property type="entry name" value="RRM_1"/>
    <property type="match status" value="1"/>
</dbReference>
<feature type="compositionally biased region" description="Basic and acidic residues" evidence="5">
    <location>
        <begin position="232"/>
        <end position="268"/>
    </location>
</feature>
<dbReference type="GO" id="GO:0008380">
    <property type="term" value="P:RNA splicing"/>
    <property type="evidence" value="ECO:0007669"/>
    <property type="project" value="UniProtKB-KW"/>
</dbReference>
<dbReference type="Proteomes" id="UP001291623">
    <property type="component" value="Unassembled WGS sequence"/>
</dbReference>
<organism evidence="7 8">
    <name type="scientific">Anisodus tanguticus</name>
    <dbReference type="NCBI Taxonomy" id="243964"/>
    <lineage>
        <taxon>Eukaryota</taxon>
        <taxon>Viridiplantae</taxon>
        <taxon>Streptophyta</taxon>
        <taxon>Embryophyta</taxon>
        <taxon>Tracheophyta</taxon>
        <taxon>Spermatophyta</taxon>
        <taxon>Magnoliopsida</taxon>
        <taxon>eudicotyledons</taxon>
        <taxon>Gunneridae</taxon>
        <taxon>Pentapetalae</taxon>
        <taxon>asterids</taxon>
        <taxon>lamiids</taxon>
        <taxon>Solanales</taxon>
        <taxon>Solanaceae</taxon>
        <taxon>Solanoideae</taxon>
        <taxon>Hyoscyameae</taxon>
        <taxon>Anisodus</taxon>
    </lineage>
</organism>
<feature type="compositionally biased region" description="Basic and acidic residues" evidence="5">
    <location>
        <begin position="1001"/>
        <end position="1015"/>
    </location>
</feature>
<dbReference type="AlphaFoldDB" id="A0AAE1RST7"/>
<comment type="caution">
    <text evidence="7">The sequence shown here is derived from an EMBL/GenBank/DDBJ whole genome shotgun (WGS) entry which is preliminary data.</text>
</comment>
<evidence type="ECO:0000313" key="8">
    <source>
        <dbReference type="Proteomes" id="UP001291623"/>
    </source>
</evidence>
<keyword evidence="2 4" id="KW-0694">RNA-binding</keyword>
<dbReference type="PROSITE" id="PS50102">
    <property type="entry name" value="RRM"/>
    <property type="match status" value="2"/>
</dbReference>
<dbReference type="SUPFAM" id="SSF54928">
    <property type="entry name" value="RNA-binding domain, RBD"/>
    <property type="match status" value="3"/>
</dbReference>
<sequence>MGSSRQKNKNGKRTSSKGDSDDCTSARTRPLSFDEIMLRRKSKEEESDTKNNFAGADNVSLKEDRPKKTIGCLEPEQFSYESLPTASRHTSEDSRKLGPTPTEDNLMAEKFARDKHKESRESEIKSKTLMNKDVSYTRLAGSNTDKDCLVPRRKDQNFIDDSVNETGKIHSRDLSRKERSADKIDRRHDEERKDKTPGKDWRQSHKKRKDMEMTRDALLNEAEKRHSRNHRRIDGFEDRTKEKSESGRRKHQSDDEKRNDALLDEAEKRHSRNHGRTDSYADRSKEKSESGRRKHRRDDEEMPSDAILNEAEKRHSRNHGRIDSYADRTKEKSESGRRKLQSDDEEKNDALLNEAEKRHSRNHERRDSYADRTKEKSESGRRKSSDEERNRDNNADRKQSSMKSEITGRVEASRAHLEEERPKRRRSRSRENDRDRGRRSRSGSPRGRKHSSHDLRECGEFSSHSSKDKSGRLHYDLDKKISSNGSDSHSNRHEGSTSGLGGYSPRKRKSEAAAKTPPPTNRSPERKAAGWDLPPASAGTSVTDSVPSSVKSSMQSVIPHTHQLSSVVPASSFIPKVAGVSYKYLSSSIHAIDSVQLTQATRPMRRLCVENLPNSVSEKDILDWINKFLLSSGVNRIQGRQPCISCMIHKEKCQALLEFLTPEDASAALSFDGSSFSGSILKIRRPKDFVQVAFRRYTVVIIHVAGFQTVVIFMQTGVPQKSVAAADRIDNTVEDSPYKIFVGGISRTISSEMLMEIAKAFGPLKAYHFRMNSDLNEPCAFLEYVDHSVTLKACAGLNGMKLGGEVLTVVQAVPDTALLDKDENTPLYRIPEHAMPLLEKRTEVLKLKNVVDANVLNLLSEAELEELLEDIRLECARFGSVKSINVVKQSQCSLTSDPAVMDTSSTLNESNMEFANECDRNDPIPMSDDHELEVGGSHIPNSDDHELEVGGSDLPNSDEPMETNSAEEAERCADGRIHISEPSKGDSQKAGDDDALAGGSHSDDRPSEELIKDDSSDSLPDDCSVSARGTNCQENSEVTSGVSPSKTDIVSERKDENANPSPLECLEINDESPVKEEAMKSEEDNGNVDGTSEPGFSSKEELDAPEKLEKNNEISVIELFEPGCVLVEFRRAEAACMAAHCFHGRLFDDRIVDVEYVPLDLYRTKFSKQN</sequence>
<feature type="compositionally biased region" description="Basic and acidic residues" evidence="5">
    <location>
        <begin position="406"/>
        <end position="422"/>
    </location>
</feature>
<evidence type="ECO:0000256" key="3">
    <source>
        <dbReference type="ARBA" id="ARBA00023187"/>
    </source>
</evidence>
<feature type="compositionally biased region" description="Polar residues" evidence="5">
    <location>
        <begin position="1027"/>
        <end position="1048"/>
    </location>
</feature>
<dbReference type="GO" id="GO:0003723">
    <property type="term" value="F:RNA binding"/>
    <property type="evidence" value="ECO:0007669"/>
    <property type="project" value="UniProtKB-UniRule"/>
</dbReference>
<feature type="compositionally biased region" description="Basic and acidic residues" evidence="5">
    <location>
        <begin position="110"/>
        <end position="126"/>
    </location>
</feature>